<name>A0A3A8ECC0_9GAMM</name>
<dbReference type="PROSITE" id="PS51257">
    <property type="entry name" value="PROKAR_LIPOPROTEIN"/>
    <property type="match status" value="1"/>
</dbReference>
<evidence type="ECO:0000313" key="2">
    <source>
        <dbReference type="Proteomes" id="UP000269001"/>
    </source>
</evidence>
<dbReference type="AlphaFoldDB" id="A0A3A8ECC0"/>
<dbReference type="EMBL" id="RAXU01000023">
    <property type="protein sequence ID" value="RKG31166.1"/>
    <property type="molecule type" value="Genomic_DNA"/>
</dbReference>
<reference evidence="1 2" key="1">
    <citation type="submission" date="2018-09" db="EMBL/GenBank/DDBJ databases">
        <title>The draft genome of Acinetobacter spp. strains.</title>
        <authorList>
            <person name="Qin J."/>
            <person name="Feng Y."/>
            <person name="Zong Z."/>
        </authorList>
    </citation>
    <scope>NUCLEOTIDE SEQUENCE [LARGE SCALE GENOMIC DNA]</scope>
    <source>
        <strain evidence="1 2">WCHAc060096</strain>
    </source>
</reference>
<proteinExistence type="predicted"/>
<keyword evidence="2" id="KW-1185">Reference proteome</keyword>
<evidence type="ECO:0008006" key="3">
    <source>
        <dbReference type="Google" id="ProtNLM"/>
    </source>
</evidence>
<gene>
    <name evidence="1" type="ORF">D7V21_14685</name>
</gene>
<accession>A0A3A8ECC0</accession>
<organism evidence="1 2">
    <name type="scientific">Acinetobacter guerrae</name>
    <dbReference type="NCBI Taxonomy" id="1843371"/>
    <lineage>
        <taxon>Bacteria</taxon>
        <taxon>Pseudomonadati</taxon>
        <taxon>Pseudomonadota</taxon>
        <taxon>Gammaproteobacteria</taxon>
        <taxon>Moraxellales</taxon>
        <taxon>Moraxellaceae</taxon>
        <taxon>Acinetobacter</taxon>
    </lineage>
</organism>
<sequence>MNLKFFYIIILVLLSGCNHTSEIENKKNLVDFNYLYYNGKVYSIGDQKNNILVFDAVNSKIQGIYLQEKDFSMSDCEK</sequence>
<evidence type="ECO:0000313" key="1">
    <source>
        <dbReference type="EMBL" id="RKG31166.1"/>
    </source>
</evidence>
<comment type="caution">
    <text evidence="1">The sequence shown here is derived from an EMBL/GenBank/DDBJ whole genome shotgun (WGS) entry which is preliminary data.</text>
</comment>
<dbReference type="Proteomes" id="UP000269001">
    <property type="component" value="Unassembled WGS sequence"/>
</dbReference>
<protein>
    <recommendedName>
        <fullName evidence="3">Lipoprotein</fullName>
    </recommendedName>
</protein>